<evidence type="ECO:0000256" key="1">
    <source>
        <dbReference type="SAM" id="Phobius"/>
    </source>
</evidence>
<feature type="transmembrane region" description="Helical" evidence="1">
    <location>
        <begin position="263"/>
        <end position="284"/>
    </location>
</feature>
<gene>
    <name evidence="3" type="ORF">HF838_14085</name>
</gene>
<comment type="caution">
    <text evidence="3">The sequence shown here is derived from an EMBL/GenBank/DDBJ whole genome shotgun (WGS) entry which is preliminary data.</text>
</comment>
<reference evidence="3 4" key="1">
    <citation type="submission" date="2020-04" db="EMBL/GenBank/DDBJ databases">
        <authorList>
            <person name="Hitch T.C.A."/>
            <person name="Wylensek D."/>
            <person name="Clavel T."/>
        </authorList>
    </citation>
    <scope>NUCLEOTIDE SEQUENCE [LARGE SCALE GENOMIC DNA]</scope>
    <source>
        <strain evidence="3 4">WB01_D5_05</strain>
    </source>
</reference>
<keyword evidence="1" id="KW-0472">Membrane</keyword>
<feature type="domain" description="Peptidase M56" evidence="2">
    <location>
        <begin position="63"/>
        <end position="247"/>
    </location>
</feature>
<sequence>MRWKQKSFLVIGLSLLIAILVWSQIGMYLVHILFGVSIQVNFFKFCISLFREGSFYYFLIIILLNTLIIYTVLITLIRIGQQYFLYSRFRKKIFALRNIEITGSLIRAFQRQNQDIIVINHEQLLAFTMGFRRPCIVLSTGLIEILEDHELEAVVEHETFHQQNYDSLKIFTLQLISQSLWFIPLTKWSYRNYKIISELLADEYAIQKMGSELGLGSALLKLIKNCFHANATPVLAHFSDESVNYRLQQLVDPKRTIPVRMDAMSILISIHVILIFMSMIMLAAT</sequence>
<dbReference type="EMBL" id="JABAGO010000027">
    <property type="protein sequence ID" value="NME99391.1"/>
    <property type="molecule type" value="Genomic_DNA"/>
</dbReference>
<accession>A0A848CWT1</accession>
<evidence type="ECO:0000313" key="4">
    <source>
        <dbReference type="Proteomes" id="UP000561326"/>
    </source>
</evidence>
<protein>
    <submittedName>
        <fullName evidence="3">M56 family metallopeptidase</fullName>
    </submittedName>
</protein>
<dbReference type="RefSeq" id="WP_021623254.1">
    <property type="nucleotide sequence ID" value="NZ_CABKST010000208.1"/>
</dbReference>
<dbReference type="AlphaFoldDB" id="A0A848CWT1"/>
<dbReference type="InterPro" id="IPR008756">
    <property type="entry name" value="Peptidase_M56"/>
</dbReference>
<dbReference type="Gene3D" id="3.30.2010.10">
    <property type="entry name" value="Metalloproteases ('zincins'), catalytic domain"/>
    <property type="match status" value="1"/>
</dbReference>
<dbReference type="GeneID" id="92840567"/>
<feature type="transmembrane region" description="Helical" evidence="1">
    <location>
        <begin position="54"/>
        <end position="80"/>
    </location>
</feature>
<name>A0A848CWT1_ANEAE</name>
<keyword evidence="1" id="KW-0812">Transmembrane</keyword>
<dbReference type="CDD" id="cd07326">
    <property type="entry name" value="M56_BlaR1_MecR1_like"/>
    <property type="match status" value="1"/>
</dbReference>
<dbReference type="Proteomes" id="UP000561326">
    <property type="component" value="Unassembled WGS sequence"/>
</dbReference>
<dbReference type="OrthoDB" id="2448482at2"/>
<dbReference type="PANTHER" id="PTHR34978:SF3">
    <property type="entry name" value="SLR0241 PROTEIN"/>
    <property type="match status" value="1"/>
</dbReference>
<evidence type="ECO:0000259" key="2">
    <source>
        <dbReference type="Pfam" id="PF05569"/>
    </source>
</evidence>
<dbReference type="Pfam" id="PF05569">
    <property type="entry name" value="Peptidase_M56"/>
    <property type="match status" value="1"/>
</dbReference>
<feature type="transmembrane region" description="Helical" evidence="1">
    <location>
        <begin position="7"/>
        <end position="34"/>
    </location>
</feature>
<dbReference type="PANTHER" id="PTHR34978">
    <property type="entry name" value="POSSIBLE SENSOR-TRANSDUCER PROTEIN BLAR"/>
    <property type="match status" value="1"/>
</dbReference>
<evidence type="ECO:0000313" key="3">
    <source>
        <dbReference type="EMBL" id="NME99391.1"/>
    </source>
</evidence>
<proteinExistence type="predicted"/>
<organism evidence="3 4">
    <name type="scientific">Aneurinibacillus aneurinilyticus</name>
    <name type="common">Bacillus aneurinolyticus</name>
    <dbReference type="NCBI Taxonomy" id="1391"/>
    <lineage>
        <taxon>Bacteria</taxon>
        <taxon>Bacillati</taxon>
        <taxon>Bacillota</taxon>
        <taxon>Bacilli</taxon>
        <taxon>Bacillales</taxon>
        <taxon>Paenibacillaceae</taxon>
        <taxon>Aneurinibacillus group</taxon>
        <taxon>Aneurinibacillus</taxon>
    </lineage>
</organism>
<dbReference type="InterPro" id="IPR052173">
    <property type="entry name" value="Beta-lactam_resp_regulator"/>
</dbReference>
<keyword evidence="1" id="KW-1133">Transmembrane helix</keyword>